<accession>Q5JJR4</accession>
<feature type="region of interest" description="Disordered" evidence="1">
    <location>
        <begin position="123"/>
        <end position="155"/>
    </location>
</feature>
<sequence length="155" mass="16881">MAAVEARDPAGSGCPRTDPAAGRPPPHRIRSPPLSFHPSPHPAEGRGVGCGAAGGERGSGRRRRGVRREAGGTEAADNDNKEEEAVPPPILGILFFFRFLVFPCGRHKRPYAEIGFSRVGAPPAHENRDFPRPWVRADRPPARKNHFSRTQKSVL</sequence>
<proteinExistence type="predicted"/>
<organism evidence="2 3">
    <name type="scientific">Oryza sativa subsp. japonica</name>
    <name type="common">Rice</name>
    <dbReference type="NCBI Taxonomy" id="39947"/>
    <lineage>
        <taxon>Eukaryota</taxon>
        <taxon>Viridiplantae</taxon>
        <taxon>Streptophyta</taxon>
        <taxon>Embryophyta</taxon>
        <taxon>Tracheophyta</taxon>
        <taxon>Spermatophyta</taxon>
        <taxon>Magnoliopsida</taxon>
        <taxon>Liliopsida</taxon>
        <taxon>Poales</taxon>
        <taxon>Poaceae</taxon>
        <taxon>BOP clade</taxon>
        <taxon>Oryzoideae</taxon>
        <taxon>Oryzeae</taxon>
        <taxon>Oryzinae</taxon>
        <taxon>Oryza</taxon>
        <taxon>Oryza sativa</taxon>
    </lineage>
</organism>
<evidence type="ECO:0000313" key="3">
    <source>
        <dbReference type="Proteomes" id="UP000000763"/>
    </source>
</evidence>
<dbReference type="Proteomes" id="UP000000763">
    <property type="component" value="Chromosome 1"/>
</dbReference>
<dbReference type="AlphaFoldDB" id="Q5JJR4"/>
<protein>
    <submittedName>
        <fullName evidence="2">Uncharacterized protein</fullName>
    </submittedName>
</protein>
<evidence type="ECO:0000313" key="2">
    <source>
        <dbReference type="EMBL" id="BAD88293.1"/>
    </source>
</evidence>
<reference evidence="3" key="2">
    <citation type="journal article" date="2008" name="Nucleic Acids Res.">
        <title>The rice annotation project database (RAP-DB): 2008 update.</title>
        <authorList>
            <consortium name="The rice annotation project (RAP)"/>
        </authorList>
    </citation>
    <scope>GENOME REANNOTATION</scope>
    <source>
        <strain evidence="3">cv. Nipponbare</strain>
    </source>
</reference>
<gene>
    <name evidence="2" type="primary">OSJNBa0042P21.30</name>
</gene>
<feature type="region of interest" description="Disordered" evidence="1">
    <location>
        <begin position="1"/>
        <end position="85"/>
    </location>
</feature>
<evidence type="ECO:0000256" key="1">
    <source>
        <dbReference type="SAM" id="MobiDB-lite"/>
    </source>
</evidence>
<feature type="compositionally biased region" description="Basic and acidic residues" evidence="1">
    <location>
        <begin position="125"/>
        <end position="141"/>
    </location>
</feature>
<reference evidence="3" key="1">
    <citation type="journal article" date="2005" name="Nature">
        <title>The map-based sequence of the rice genome.</title>
        <authorList>
            <consortium name="International rice genome sequencing project (IRGSP)"/>
            <person name="Matsumoto T."/>
            <person name="Wu J."/>
            <person name="Kanamori H."/>
            <person name="Katayose Y."/>
            <person name="Fujisawa M."/>
            <person name="Namiki N."/>
            <person name="Mizuno H."/>
            <person name="Yamamoto K."/>
            <person name="Antonio B.A."/>
            <person name="Baba T."/>
            <person name="Sakata K."/>
            <person name="Nagamura Y."/>
            <person name="Aoki H."/>
            <person name="Arikawa K."/>
            <person name="Arita K."/>
            <person name="Bito T."/>
            <person name="Chiden Y."/>
            <person name="Fujitsuka N."/>
            <person name="Fukunaka R."/>
            <person name="Hamada M."/>
            <person name="Harada C."/>
            <person name="Hayashi A."/>
            <person name="Hijishita S."/>
            <person name="Honda M."/>
            <person name="Hosokawa S."/>
            <person name="Ichikawa Y."/>
            <person name="Idonuma A."/>
            <person name="Iijima M."/>
            <person name="Ikeda M."/>
            <person name="Ikeno M."/>
            <person name="Ito K."/>
            <person name="Ito S."/>
            <person name="Ito T."/>
            <person name="Ito Y."/>
            <person name="Ito Y."/>
            <person name="Iwabuchi A."/>
            <person name="Kamiya K."/>
            <person name="Karasawa W."/>
            <person name="Kurita K."/>
            <person name="Katagiri S."/>
            <person name="Kikuta A."/>
            <person name="Kobayashi H."/>
            <person name="Kobayashi N."/>
            <person name="Machita K."/>
            <person name="Maehara T."/>
            <person name="Masukawa M."/>
            <person name="Mizubayashi T."/>
            <person name="Mukai Y."/>
            <person name="Nagasaki H."/>
            <person name="Nagata Y."/>
            <person name="Naito S."/>
            <person name="Nakashima M."/>
            <person name="Nakama Y."/>
            <person name="Nakamichi Y."/>
            <person name="Nakamura M."/>
            <person name="Meguro A."/>
            <person name="Negishi M."/>
            <person name="Ohta I."/>
            <person name="Ohta T."/>
            <person name="Okamoto M."/>
            <person name="Ono N."/>
            <person name="Saji S."/>
            <person name="Sakaguchi M."/>
            <person name="Sakai K."/>
            <person name="Shibata M."/>
            <person name="Shimokawa T."/>
            <person name="Song J."/>
            <person name="Takazaki Y."/>
            <person name="Terasawa K."/>
            <person name="Tsugane M."/>
            <person name="Tsuji K."/>
            <person name="Ueda S."/>
            <person name="Waki K."/>
            <person name="Yamagata H."/>
            <person name="Yamamoto M."/>
            <person name="Yamamoto S."/>
            <person name="Yamane H."/>
            <person name="Yoshiki S."/>
            <person name="Yoshihara R."/>
            <person name="Yukawa K."/>
            <person name="Zhong H."/>
            <person name="Yano M."/>
            <person name="Yuan Q."/>
            <person name="Ouyang S."/>
            <person name="Liu J."/>
            <person name="Jones K.M."/>
            <person name="Gansberger K."/>
            <person name="Moffat K."/>
            <person name="Hill J."/>
            <person name="Bera J."/>
            <person name="Fadrosh D."/>
            <person name="Jin S."/>
            <person name="Johri S."/>
            <person name="Kim M."/>
            <person name="Overton L."/>
            <person name="Reardon M."/>
            <person name="Tsitrin T."/>
            <person name="Vuong H."/>
            <person name="Weaver B."/>
            <person name="Ciecko A."/>
            <person name="Tallon L."/>
            <person name="Jackson J."/>
            <person name="Pai G."/>
            <person name="Aken S.V."/>
            <person name="Utterback T."/>
            <person name="Reidmuller S."/>
            <person name="Feldblyum T."/>
            <person name="Hsiao J."/>
            <person name="Zismann V."/>
            <person name="Iobst S."/>
            <person name="de Vazeille A.R."/>
            <person name="Buell C.R."/>
            <person name="Ying K."/>
            <person name="Li Y."/>
            <person name="Lu T."/>
            <person name="Huang Y."/>
            <person name="Zhao Q."/>
            <person name="Feng Q."/>
            <person name="Zhang L."/>
            <person name="Zhu J."/>
            <person name="Weng Q."/>
            <person name="Mu J."/>
            <person name="Lu Y."/>
            <person name="Fan D."/>
            <person name="Liu Y."/>
            <person name="Guan J."/>
            <person name="Zhang Y."/>
            <person name="Yu S."/>
            <person name="Liu X."/>
            <person name="Zhang Y."/>
            <person name="Hong G."/>
            <person name="Han B."/>
            <person name="Choisne N."/>
            <person name="Demange N."/>
            <person name="Orjeda G."/>
            <person name="Samain S."/>
            <person name="Cattolico L."/>
            <person name="Pelletier E."/>
            <person name="Couloux A."/>
            <person name="Segurens B."/>
            <person name="Wincker P."/>
            <person name="D'Hont A."/>
            <person name="Scarpelli C."/>
            <person name="Weissenbach J."/>
            <person name="Salanoubat M."/>
            <person name="Quetier F."/>
            <person name="Yu Y."/>
            <person name="Kim H.R."/>
            <person name="Rambo T."/>
            <person name="Currie J."/>
            <person name="Collura K."/>
            <person name="Luo M."/>
            <person name="Yang T."/>
            <person name="Ammiraju J.S.S."/>
            <person name="Engler F."/>
            <person name="Soderlund C."/>
            <person name="Wing R.A."/>
            <person name="Palmer L.E."/>
            <person name="de la Bastide M."/>
            <person name="Spiegel L."/>
            <person name="Nascimento L."/>
            <person name="Zutavern T."/>
            <person name="O'Shaughnessy A."/>
            <person name="Dike S."/>
            <person name="Dedhia N."/>
            <person name="Preston R."/>
            <person name="Balija V."/>
            <person name="McCombie W.R."/>
            <person name="Chow T."/>
            <person name="Chen H."/>
            <person name="Chung M."/>
            <person name="Chen C."/>
            <person name="Shaw J."/>
            <person name="Wu H."/>
            <person name="Hsiao K."/>
            <person name="Chao Y."/>
            <person name="Chu M."/>
            <person name="Cheng C."/>
            <person name="Hour A."/>
            <person name="Lee P."/>
            <person name="Lin S."/>
            <person name="Lin Y."/>
            <person name="Liou J."/>
            <person name="Liu S."/>
            <person name="Hsing Y."/>
            <person name="Raghuvanshi S."/>
            <person name="Mohanty A."/>
            <person name="Bharti A.K."/>
            <person name="Gaur A."/>
            <person name="Gupta V."/>
            <person name="Kumar D."/>
            <person name="Ravi V."/>
            <person name="Vij S."/>
            <person name="Kapur A."/>
            <person name="Khurana P."/>
            <person name="Khurana P."/>
            <person name="Khurana J.P."/>
            <person name="Tyagi A.K."/>
            <person name="Gaikwad K."/>
            <person name="Singh A."/>
            <person name="Dalal V."/>
            <person name="Srivastava S."/>
            <person name="Dixit A."/>
            <person name="Pal A.K."/>
            <person name="Ghazi I.A."/>
            <person name="Yadav M."/>
            <person name="Pandit A."/>
            <person name="Bhargava A."/>
            <person name="Sureshbabu K."/>
            <person name="Batra K."/>
            <person name="Sharma T.R."/>
            <person name="Mohapatra T."/>
            <person name="Singh N.K."/>
            <person name="Messing J."/>
            <person name="Nelson A.B."/>
            <person name="Fuks G."/>
            <person name="Kavchok S."/>
            <person name="Keizer G."/>
            <person name="Linton E."/>
            <person name="Llaca V."/>
            <person name="Song R."/>
            <person name="Tanyolac B."/>
            <person name="Young S."/>
            <person name="Ho-Il K."/>
            <person name="Hahn J.H."/>
            <person name="Sangsakoo G."/>
            <person name="Vanavichit A."/>
            <person name="de Mattos Luiz.A.T."/>
            <person name="Zimmer P.D."/>
            <person name="Malone G."/>
            <person name="Dellagostin O."/>
            <person name="de Oliveira A.C."/>
            <person name="Bevan M."/>
            <person name="Bancroft I."/>
            <person name="Minx P."/>
            <person name="Cordum H."/>
            <person name="Wilson R."/>
            <person name="Cheng Z."/>
            <person name="Jin W."/>
            <person name="Jiang J."/>
            <person name="Leong S.A."/>
            <person name="Iwama H."/>
            <person name="Gojobori T."/>
            <person name="Itoh T."/>
            <person name="Niimura Y."/>
            <person name="Fujii Y."/>
            <person name="Habara T."/>
            <person name="Sakai H."/>
            <person name="Sato Y."/>
            <person name="Wilson G."/>
            <person name="Kumar K."/>
            <person name="McCouch S."/>
            <person name="Juretic N."/>
            <person name="Hoen D."/>
            <person name="Wright S."/>
            <person name="Bruskiewich R."/>
            <person name="Bureau T."/>
            <person name="Miyao A."/>
            <person name="Hirochika H."/>
            <person name="Nishikawa T."/>
            <person name="Kadowaki K."/>
            <person name="Sugiura M."/>
            <person name="Burr B."/>
            <person name="Sasaki T."/>
        </authorList>
    </citation>
    <scope>NUCLEOTIDE SEQUENCE [LARGE SCALE GENOMIC DNA]</scope>
    <source>
        <strain evidence="3">cv. Nipponbare</strain>
    </source>
</reference>
<dbReference type="EMBL" id="AP004614">
    <property type="protein sequence ID" value="BAD88293.1"/>
    <property type="molecule type" value="Genomic_DNA"/>
</dbReference>
<name>Q5JJR4_ORYSJ</name>
<feature type="compositionally biased region" description="Gly residues" evidence="1">
    <location>
        <begin position="46"/>
        <end position="57"/>
    </location>
</feature>